<gene>
    <name evidence="3" type="ORF">MES4922_10295</name>
</gene>
<dbReference type="SMART" id="SM00939">
    <property type="entry name" value="PepX_C"/>
    <property type="match status" value="1"/>
</dbReference>
<name>A0ABN8JBC2_9HYPH</name>
<dbReference type="Gene3D" id="2.60.120.260">
    <property type="entry name" value="Galactose-binding domain-like"/>
    <property type="match status" value="1"/>
</dbReference>
<dbReference type="Pfam" id="PF02129">
    <property type="entry name" value="Peptidase_S15"/>
    <property type="match status" value="1"/>
</dbReference>
<dbReference type="NCBIfam" id="TIGR00976">
    <property type="entry name" value="CocE_NonD"/>
    <property type="match status" value="1"/>
</dbReference>
<keyword evidence="4" id="KW-1185">Reference proteome</keyword>
<dbReference type="Pfam" id="PF08530">
    <property type="entry name" value="PepX_C"/>
    <property type="match status" value="1"/>
</dbReference>
<feature type="domain" description="Xaa-Pro dipeptidyl-peptidase C-terminal" evidence="2">
    <location>
        <begin position="342"/>
        <end position="601"/>
    </location>
</feature>
<dbReference type="Gene3D" id="3.40.50.1820">
    <property type="entry name" value="alpha/beta hydrolase"/>
    <property type="match status" value="1"/>
</dbReference>
<accession>A0ABN8JBC2</accession>
<evidence type="ECO:0000313" key="4">
    <source>
        <dbReference type="Proteomes" id="UP001152604"/>
    </source>
</evidence>
<reference evidence="3" key="1">
    <citation type="submission" date="2022-03" db="EMBL/GenBank/DDBJ databases">
        <authorList>
            <person name="Brunel B."/>
        </authorList>
    </citation>
    <scope>NUCLEOTIDE SEQUENCE</scope>
    <source>
        <strain evidence="3">STM4922sample</strain>
    </source>
</reference>
<evidence type="ECO:0000256" key="1">
    <source>
        <dbReference type="ARBA" id="ARBA00022801"/>
    </source>
</evidence>
<proteinExistence type="predicted"/>
<dbReference type="SUPFAM" id="SSF49785">
    <property type="entry name" value="Galactose-binding domain-like"/>
    <property type="match status" value="1"/>
</dbReference>
<dbReference type="InterPro" id="IPR000383">
    <property type="entry name" value="Xaa-Pro-like_dom"/>
</dbReference>
<dbReference type="EMBL" id="CAKXZS010000001">
    <property type="protein sequence ID" value="CAH2394382.1"/>
    <property type="molecule type" value="Genomic_DNA"/>
</dbReference>
<protein>
    <submittedName>
        <fullName evidence="3">Hydrolase</fullName>
    </submittedName>
</protein>
<sequence length="606" mass="67829">MEPPAPKDLDRGQMTIAPNRTGADYRLVPFPEPLFEVDLEKDIRVAMRDGVGLYADIYRPSKAGEQLPTILIRTQYDKAPYRAPASETKSGLAYMFAGQGFAVVVQDIRGRFSSEGTFHPAESDADDGYDTVSWVASQPWSNGKVGGYGCSALGINQVMMSQRRPAALKALLPQGPGGALRWRKFSVLVSGVPEIGWAFQWFVHNTNKGSQPAPDVDLYEALKALPLADAADRVGSPCTDWRDWITHETGDPWWDKFPFFDENSRPDVPALFVNSWYDTDVGETAKLFNMFKEQSTSEKSRRNQFIIISPTAHCQSEQACTPHIVGERDVGDIRRDYWSIYLSWFNHWLRDEDTNGDFKMPHVQYYLMGANRWKSADSWPLPGTLFVPFYLASGGNANTRKGDGKLSTTMASGPADNYHHDPLDPVLSLENFEVPPAPGRRVELRSPGNAADQRQVDLRQDRLVYTSEPLRSGLEVTGPLKAVLYVSSSASDTDFVVQLSDVYPDGPVYNLRTGIARARYREGYNEPRLMMPGKIYLIEVDMQATGNWFRPGHRIRVQVSSSSFPHFARNLNTGGNNATETTTVVAKNTIYHDREHPSHILLPVVQ</sequence>
<dbReference type="PANTHER" id="PTHR43056:SF10">
    <property type="entry name" value="COCE_NOND FAMILY, PUTATIVE (AFU_ORTHOLOGUE AFUA_7G00600)-RELATED"/>
    <property type="match status" value="1"/>
</dbReference>
<dbReference type="InterPro" id="IPR008979">
    <property type="entry name" value="Galactose-bd-like_sf"/>
</dbReference>
<keyword evidence="1 3" id="KW-0378">Hydrolase</keyword>
<dbReference type="InterPro" id="IPR029058">
    <property type="entry name" value="AB_hydrolase_fold"/>
</dbReference>
<evidence type="ECO:0000259" key="2">
    <source>
        <dbReference type="SMART" id="SM00939"/>
    </source>
</evidence>
<dbReference type="Gene3D" id="1.10.3020.10">
    <property type="entry name" value="alpha-amino acid ester hydrolase ( Helical cap domain)"/>
    <property type="match status" value="1"/>
</dbReference>
<dbReference type="InterPro" id="IPR013736">
    <property type="entry name" value="Xaa-Pro_dipept_C"/>
</dbReference>
<dbReference type="InterPro" id="IPR050585">
    <property type="entry name" value="Xaa-Pro_dipeptidyl-ppase/CocE"/>
</dbReference>
<dbReference type="PANTHER" id="PTHR43056">
    <property type="entry name" value="PEPTIDASE S9 PROLYL OLIGOPEPTIDASE"/>
    <property type="match status" value="1"/>
</dbReference>
<comment type="caution">
    <text evidence="3">The sequence shown here is derived from an EMBL/GenBank/DDBJ whole genome shotgun (WGS) entry which is preliminary data.</text>
</comment>
<dbReference type="GO" id="GO:0016787">
    <property type="term" value="F:hydrolase activity"/>
    <property type="evidence" value="ECO:0007669"/>
    <property type="project" value="UniProtKB-KW"/>
</dbReference>
<organism evidence="3 4">
    <name type="scientific">Mesorhizobium ventifaucium</name>
    <dbReference type="NCBI Taxonomy" id="666020"/>
    <lineage>
        <taxon>Bacteria</taxon>
        <taxon>Pseudomonadati</taxon>
        <taxon>Pseudomonadota</taxon>
        <taxon>Alphaproteobacteria</taxon>
        <taxon>Hyphomicrobiales</taxon>
        <taxon>Phyllobacteriaceae</taxon>
        <taxon>Mesorhizobium</taxon>
    </lineage>
</organism>
<dbReference type="Proteomes" id="UP001152604">
    <property type="component" value="Unassembled WGS sequence"/>
</dbReference>
<dbReference type="InterPro" id="IPR005674">
    <property type="entry name" value="CocE/Ser_esterase"/>
</dbReference>
<dbReference type="SUPFAM" id="SSF53474">
    <property type="entry name" value="alpha/beta-Hydrolases"/>
    <property type="match status" value="1"/>
</dbReference>
<evidence type="ECO:0000313" key="3">
    <source>
        <dbReference type="EMBL" id="CAH2394382.1"/>
    </source>
</evidence>